<keyword evidence="2" id="KW-1185">Reference proteome</keyword>
<proteinExistence type="predicted"/>
<comment type="caution">
    <text evidence="1">The sequence shown here is derived from an EMBL/GenBank/DDBJ whole genome shotgun (WGS) entry which is preliminary data.</text>
</comment>
<dbReference type="EMBL" id="JAHRIO010000112">
    <property type="protein sequence ID" value="MEQ2157556.1"/>
    <property type="molecule type" value="Genomic_DNA"/>
</dbReference>
<protein>
    <submittedName>
        <fullName evidence="1">Uncharacterized protein</fullName>
    </submittedName>
</protein>
<gene>
    <name evidence="1" type="ORF">GOODEAATRI_003019</name>
</gene>
<reference evidence="1 2" key="1">
    <citation type="submission" date="2021-06" db="EMBL/GenBank/DDBJ databases">
        <authorList>
            <person name="Palmer J.M."/>
        </authorList>
    </citation>
    <scope>NUCLEOTIDE SEQUENCE [LARGE SCALE GENOMIC DNA]</scope>
    <source>
        <strain evidence="1 2">GA_2019</strain>
        <tissue evidence="1">Muscle</tissue>
    </source>
</reference>
<dbReference type="Proteomes" id="UP001476798">
    <property type="component" value="Unassembled WGS sequence"/>
</dbReference>
<name>A0ABV0MEZ8_9TELE</name>
<accession>A0ABV0MEZ8</accession>
<sequence length="127" mass="13949">MITIPSVQVSKHEQECVSYQLFSYSAQRYAEVGPVSGSISYGSCLTGRFDPLFGLHVFHTYETELAGATLGCHMGSPPGVDGPARLQVMKTDTSTINMHASWEKVGDLRPKMRFDNYSTSGLKLNVK</sequence>
<evidence type="ECO:0000313" key="2">
    <source>
        <dbReference type="Proteomes" id="UP001476798"/>
    </source>
</evidence>
<organism evidence="1 2">
    <name type="scientific">Goodea atripinnis</name>
    <dbReference type="NCBI Taxonomy" id="208336"/>
    <lineage>
        <taxon>Eukaryota</taxon>
        <taxon>Metazoa</taxon>
        <taxon>Chordata</taxon>
        <taxon>Craniata</taxon>
        <taxon>Vertebrata</taxon>
        <taxon>Euteleostomi</taxon>
        <taxon>Actinopterygii</taxon>
        <taxon>Neopterygii</taxon>
        <taxon>Teleostei</taxon>
        <taxon>Neoteleostei</taxon>
        <taxon>Acanthomorphata</taxon>
        <taxon>Ovalentaria</taxon>
        <taxon>Atherinomorphae</taxon>
        <taxon>Cyprinodontiformes</taxon>
        <taxon>Goodeidae</taxon>
        <taxon>Goodea</taxon>
    </lineage>
</organism>
<evidence type="ECO:0000313" key="1">
    <source>
        <dbReference type="EMBL" id="MEQ2157556.1"/>
    </source>
</evidence>